<proteinExistence type="predicted"/>
<feature type="non-terminal residue" evidence="2">
    <location>
        <position position="1"/>
    </location>
</feature>
<evidence type="ECO:0000313" key="2">
    <source>
        <dbReference type="EMBL" id="CAH2060608.1"/>
    </source>
</evidence>
<feature type="region of interest" description="Disordered" evidence="1">
    <location>
        <begin position="87"/>
        <end position="123"/>
    </location>
</feature>
<accession>A0ABN8IMQ6</accession>
<evidence type="ECO:0000313" key="3">
    <source>
        <dbReference type="Proteomes" id="UP000837857"/>
    </source>
</evidence>
<name>A0ABN8IMQ6_9NEOP</name>
<sequence length="123" mass="13208">MMTDDIRRLLACLDSCDRVRGGRGSAPGKAPRRRPAASSLTGGTFPRERRGAHAPAAVGMFFAASKAGAAPRLASWCGVFAWRARPPHPARKRRDAPLFHQEVSRGPPAPQGGTHFRGRALNT</sequence>
<reference evidence="2" key="1">
    <citation type="submission" date="2022-03" db="EMBL/GenBank/DDBJ databases">
        <authorList>
            <person name="Martin H S."/>
        </authorList>
    </citation>
    <scope>NUCLEOTIDE SEQUENCE</scope>
</reference>
<dbReference type="EMBL" id="OW152839">
    <property type="protein sequence ID" value="CAH2060608.1"/>
    <property type="molecule type" value="Genomic_DNA"/>
</dbReference>
<protein>
    <submittedName>
        <fullName evidence="2">Uncharacterized protein</fullName>
    </submittedName>
</protein>
<organism evidence="2 3">
    <name type="scientific">Iphiclides podalirius</name>
    <name type="common">scarce swallowtail</name>
    <dbReference type="NCBI Taxonomy" id="110791"/>
    <lineage>
        <taxon>Eukaryota</taxon>
        <taxon>Metazoa</taxon>
        <taxon>Ecdysozoa</taxon>
        <taxon>Arthropoda</taxon>
        <taxon>Hexapoda</taxon>
        <taxon>Insecta</taxon>
        <taxon>Pterygota</taxon>
        <taxon>Neoptera</taxon>
        <taxon>Endopterygota</taxon>
        <taxon>Lepidoptera</taxon>
        <taxon>Glossata</taxon>
        <taxon>Ditrysia</taxon>
        <taxon>Papilionoidea</taxon>
        <taxon>Papilionidae</taxon>
        <taxon>Papilioninae</taxon>
        <taxon>Iphiclides</taxon>
    </lineage>
</organism>
<evidence type="ECO:0000256" key="1">
    <source>
        <dbReference type="SAM" id="MobiDB-lite"/>
    </source>
</evidence>
<dbReference type="Proteomes" id="UP000837857">
    <property type="component" value="Chromosome 27"/>
</dbReference>
<keyword evidence="3" id="KW-1185">Reference proteome</keyword>
<gene>
    <name evidence="2" type="ORF">IPOD504_LOCUS11113</name>
</gene>
<feature type="region of interest" description="Disordered" evidence="1">
    <location>
        <begin position="20"/>
        <end position="49"/>
    </location>
</feature>